<organism evidence="1 2">
    <name type="scientific">Mycobacterium paraense</name>
    <dbReference type="NCBI Taxonomy" id="767916"/>
    <lineage>
        <taxon>Bacteria</taxon>
        <taxon>Bacillati</taxon>
        <taxon>Actinomycetota</taxon>
        <taxon>Actinomycetes</taxon>
        <taxon>Mycobacteriales</taxon>
        <taxon>Mycobacteriaceae</taxon>
        <taxon>Mycobacterium</taxon>
        <taxon>Mycobacterium simiae complex</taxon>
    </lineage>
</organism>
<proteinExistence type="predicted"/>
<gene>
    <name evidence="1" type="ORF">AWB91_09010</name>
</gene>
<name>A0ABX3VTC5_9MYCO</name>
<comment type="caution">
    <text evidence="1">The sequence shown here is derived from an EMBL/GenBank/DDBJ whole genome shotgun (WGS) entry which is preliminary data.</text>
</comment>
<evidence type="ECO:0000313" key="1">
    <source>
        <dbReference type="EMBL" id="ORW33256.1"/>
    </source>
</evidence>
<dbReference type="EMBL" id="LQPK01000005">
    <property type="protein sequence ID" value="ORW33256.1"/>
    <property type="molecule type" value="Genomic_DNA"/>
</dbReference>
<sequence>MNHARVSAEHAGTMLSHARATRCKELVTELTKQQELCNRLMTIVACDIQSEEHQARWVDPDANVPTR</sequence>
<protein>
    <recommendedName>
        <fullName evidence="3">Transposase</fullName>
    </recommendedName>
</protein>
<keyword evidence="2" id="KW-1185">Reference proteome</keyword>
<evidence type="ECO:0000313" key="2">
    <source>
        <dbReference type="Proteomes" id="UP000193801"/>
    </source>
</evidence>
<dbReference type="Proteomes" id="UP000193801">
    <property type="component" value="Unassembled WGS sequence"/>
</dbReference>
<evidence type="ECO:0008006" key="3">
    <source>
        <dbReference type="Google" id="ProtNLM"/>
    </source>
</evidence>
<accession>A0ABX3VTC5</accession>
<reference evidence="1 2" key="1">
    <citation type="journal article" date="2015" name="Emerg. Microbes Infect.">
        <title>Characterization of 17 strains belonging to the Mycobacterium simiae complex and description of Mycobacterium paraense sp. nov.</title>
        <authorList>
            <person name="Fusco da Costa A.R."/>
            <person name="Fedrizzi T."/>
            <person name="Lopes M.L."/>
            <person name="Pecorari M."/>
            <person name="Oliveira da Costa W.L."/>
            <person name="Giacobazzi E."/>
            <person name="da Costa Bahia J.R."/>
            <person name="De Sanctis V."/>
            <person name="Batista Lima K.V."/>
            <person name="Bertorelli R."/>
            <person name="Grottola A."/>
            <person name="Fabio A."/>
            <person name="Mariottini A."/>
            <person name="Ferretti P."/>
            <person name="Di Leva F."/>
            <person name="Fregni Serpini G."/>
            <person name="Tagliazucchi S."/>
            <person name="Rumpianesi F."/>
            <person name="Jousson O."/>
            <person name="Segata N."/>
            <person name="Tortoli E."/>
        </authorList>
    </citation>
    <scope>NUCLEOTIDE SEQUENCE [LARGE SCALE GENOMIC DNA]</scope>
    <source>
        <strain evidence="1 2">FI-07156</strain>
    </source>
</reference>